<name>A0A1I6PCS9_9BACL</name>
<keyword evidence="7" id="KW-1185">Reference proteome</keyword>
<dbReference type="Proteomes" id="UP000198660">
    <property type="component" value="Unassembled WGS sequence"/>
</dbReference>
<dbReference type="SUPFAM" id="SSF46689">
    <property type="entry name" value="Homeodomain-like"/>
    <property type="match status" value="1"/>
</dbReference>
<dbReference type="SUPFAM" id="SSF48498">
    <property type="entry name" value="Tetracyclin repressor-like, C-terminal domain"/>
    <property type="match status" value="1"/>
</dbReference>
<organism evidence="6 7">
    <name type="scientific">Marininema halotolerans</name>
    <dbReference type="NCBI Taxonomy" id="1155944"/>
    <lineage>
        <taxon>Bacteria</taxon>
        <taxon>Bacillati</taxon>
        <taxon>Bacillota</taxon>
        <taxon>Bacilli</taxon>
        <taxon>Bacillales</taxon>
        <taxon>Thermoactinomycetaceae</taxon>
        <taxon>Marininema</taxon>
    </lineage>
</organism>
<accession>A0A1I6PCS9</accession>
<proteinExistence type="predicted"/>
<dbReference type="PANTHER" id="PTHR30328:SF54">
    <property type="entry name" value="HTH-TYPE TRANSCRIPTIONAL REPRESSOR SCO4008"/>
    <property type="match status" value="1"/>
</dbReference>
<evidence type="ECO:0000313" key="7">
    <source>
        <dbReference type="Proteomes" id="UP000198660"/>
    </source>
</evidence>
<dbReference type="Pfam" id="PF17932">
    <property type="entry name" value="TetR_C_24"/>
    <property type="match status" value="1"/>
</dbReference>
<protein>
    <submittedName>
        <fullName evidence="6">DNA-binding transcriptional regulator, AcrR family</fullName>
    </submittedName>
</protein>
<evidence type="ECO:0000256" key="2">
    <source>
        <dbReference type="ARBA" id="ARBA00023125"/>
    </source>
</evidence>
<dbReference type="InterPro" id="IPR050109">
    <property type="entry name" value="HTH-type_TetR-like_transc_reg"/>
</dbReference>
<dbReference type="Gene3D" id="1.10.10.60">
    <property type="entry name" value="Homeodomain-like"/>
    <property type="match status" value="1"/>
</dbReference>
<dbReference type="GO" id="GO:0045892">
    <property type="term" value="P:negative regulation of DNA-templated transcription"/>
    <property type="evidence" value="ECO:0007669"/>
    <property type="project" value="UniProtKB-ARBA"/>
</dbReference>
<feature type="domain" description="HTH tetR-type" evidence="5">
    <location>
        <begin position="3"/>
        <end position="63"/>
    </location>
</feature>
<feature type="DNA-binding region" description="H-T-H motif" evidence="4">
    <location>
        <begin position="26"/>
        <end position="45"/>
    </location>
</feature>
<dbReference type="Pfam" id="PF00440">
    <property type="entry name" value="TetR_N"/>
    <property type="match status" value="1"/>
</dbReference>
<gene>
    <name evidence="6" type="ORF">SAMN05444972_101507</name>
</gene>
<dbReference type="PROSITE" id="PS50977">
    <property type="entry name" value="HTH_TETR_2"/>
    <property type="match status" value="1"/>
</dbReference>
<keyword evidence="3" id="KW-0804">Transcription</keyword>
<dbReference type="RefSeq" id="WP_091833335.1">
    <property type="nucleotide sequence ID" value="NZ_FPAA01000001.1"/>
</dbReference>
<dbReference type="FunFam" id="1.10.10.60:FF:000141">
    <property type="entry name" value="TetR family transcriptional regulator"/>
    <property type="match status" value="1"/>
</dbReference>
<sequence>MSRETVGMIFEAAVKVFAERGFDRAKMDDIAREAGVAKGTIYYHFTSKDELFTALMNHGLQKMKEYVRRRMDEVKQPTLKLRGLLEAEVSYLFQHGTFAKLLLAEVWSSNERQYEFRAHIHELESIIREVLEVGIQEGDFREINATETSIAIFGAMSVTVLQEVFRDIHLSGEELANTRTTPVVDMLEMLLHQGILKN</sequence>
<dbReference type="InterPro" id="IPR001647">
    <property type="entry name" value="HTH_TetR"/>
</dbReference>
<evidence type="ECO:0000313" key="6">
    <source>
        <dbReference type="EMBL" id="SFS38017.1"/>
    </source>
</evidence>
<dbReference type="GO" id="GO:0003677">
    <property type="term" value="F:DNA binding"/>
    <property type="evidence" value="ECO:0007669"/>
    <property type="project" value="UniProtKB-UniRule"/>
</dbReference>
<dbReference type="InterPro" id="IPR009057">
    <property type="entry name" value="Homeodomain-like_sf"/>
</dbReference>
<evidence type="ECO:0000256" key="1">
    <source>
        <dbReference type="ARBA" id="ARBA00023015"/>
    </source>
</evidence>
<reference evidence="7" key="1">
    <citation type="submission" date="2016-10" db="EMBL/GenBank/DDBJ databases">
        <authorList>
            <person name="Varghese N."/>
            <person name="Submissions S."/>
        </authorList>
    </citation>
    <scope>NUCLEOTIDE SEQUENCE [LARGE SCALE GENOMIC DNA]</scope>
    <source>
        <strain evidence="7">DSM 45789</strain>
    </source>
</reference>
<dbReference type="PANTHER" id="PTHR30328">
    <property type="entry name" value="TRANSCRIPTIONAL REPRESSOR"/>
    <property type="match status" value="1"/>
</dbReference>
<dbReference type="Gene3D" id="1.10.357.10">
    <property type="entry name" value="Tetracycline Repressor, domain 2"/>
    <property type="match status" value="1"/>
</dbReference>
<evidence type="ECO:0000256" key="3">
    <source>
        <dbReference type="ARBA" id="ARBA00023163"/>
    </source>
</evidence>
<dbReference type="InterPro" id="IPR041490">
    <property type="entry name" value="KstR2_TetR_C"/>
</dbReference>
<keyword evidence="2 4" id="KW-0238">DNA-binding</keyword>
<dbReference type="InterPro" id="IPR036271">
    <property type="entry name" value="Tet_transcr_reg_TetR-rel_C_sf"/>
</dbReference>
<keyword evidence="1" id="KW-0805">Transcription regulation</keyword>
<evidence type="ECO:0000259" key="5">
    <source>
        <dbReference type="PROSITE" id="PS50977"/>
    </source>
</evidence>
<dbReference type="AlphaFoldDB" id="A0A1I6PCS9"/>
<dbReference type="EMBL" id="FPAA01000001">
    <property type="protein sequence ID" value="SFS38017.1"/>
    <property type="molecule type" value="Genomic_DNA"/>
</dbReference>
<evidence type="ECO:0000256" key="4">
    <source>
        <dbReference type="PROSITE-ProRule" id="PRU00335"/>
    </source>
</evidence>
<dbReference type="PRINTS" id="PR00455">
    <property type="entry name" value="HTHTETR"/>
</dbReference>
<dbReference type="OrthoDB" id="9780824at2"/>